<name>A0A2T8HVV9_9RHOB</name>
<keyword evidence="5" id="KW-1185">Reference proteome</keyword>
<evidence type="ECO:0000313" key="4">
    <source>
        <dbReference type="EMBL" id="PVH29482.1"/>
    </source>
</evidence>
<dbReference type="Pfam" id="PF07542">
    <property type="entry name" value="ATP12"/>
    <property type="match status" value="1"/>
</dbReference>
<keyword evidence="3" id="KW-0143">Chaperone</keyword>
<dbReference type="InterPro" id="IPR011419">
    <property type="entry name" value="ATP12_ATP_synth-F1-assembly"/>
</dbReference>
<dbReference type="AlphaFoldDB" id="A0A2T8HVV9"/>
<dbReference type="Gene3D" id="1.10.3580.10">
    <property type="entry name" value="ATP12 ATPase"/>
    <property type="match status" value="1"/>
</dbReference>
<accession>A0A2T8HVV9</accession>
<evidence type="ECO:0000256" key="2">
    <source>
        <dbReference type="ARBA" id="ARBA00022946"/>
    </source>
</evidence>
<dbReference type="EMBL" id="QDKM01000002">
    <property type="protein sequence ID" value="PVH29482.1"/>
    <property type="molecule type" value="Genomic_DNA"/>
</dbReference>
<dbReference type="PANTHER" id="PTHR21013:SF10">
    <property type="entry name" value="ATP SYNTHASE MITOCHONDRIAL F1 COMPLEX ASSEMBLY FACTOR 2"/>
    <property type="match status" value="1"/>
</dbReference>
<dbReference type="Proteomes" id="UP000245911">
    <property type="component" value="Unassembled WGS sequence"/>
</dbReference>
<organism evidence="4 5">
    <name type="scientific">Pararhodobacter oceanensis</name>
    <dbReference type="NCBI Taxonomy" id="2172121"/>
    <lineage>
        <taxon>Bacteria</taxon>
        <taxon>Pseudomonadati</taxon>
        <taxon>Pseudomonadota</taxon>
        <taxon>Alphaproteobacteria</taxon>
        <taxon>Rhodobacterales</taxon>
        <taxon>Paracoccaceae</taxon>
        <taxon>Pararhodobacter</taxon>
    </lineage>
</organism>
<gene>
    <name evidence="4" type="ORF">DDE20_04935</name>
</gene>
<comment type="caution">
    <text evidence="4">The sequence shown here is derived from an EMBL/GenBank/DDBJ whole genome shotgun (WGS) entry which is preliminary data.</text>
</comment>
<dbReference type="OrthoDB" id="9797825at2"/>
<dbReference type="InterPro" id="IPR023335">
    <property type="entry name" value="ATP12_ortho_dom_sf"/>
</dbReference>
<proteinExistence type="inferred from homology"/>
<reference evidence="4 5" key="1">
    <citation type="submission" date="2018-04" db="EMBL/GenBank/DDBJ databases">
        <title>Pararhodobacter oceanense sp. nov., isolated from marine intertidal sediment.</title>
        <authorList>
            <person name="Wang X.-L."/>
            <person name="Du Z.-J."/>
        </authorList>
    </citation>
    <scope>NUCLEOTIDE SEQUENCE [LARGE SCALE GENOMIC DNA]</scope>
    <source>
        <strain evidence="4 5">AM505</strain>
    </source>
</reference>
<dbReference type="SUPFAM" id="SSF160909">
    <property type="entry name" value="ATP12-like"/>
    <property type="match status" value="1"/>
</dbReference>
<dbReference type="InterPro" id="IPR042272">
    <property type="entry name" value="ATP12_ATP_synth-F1-assembly_N"/>
</dbReference>
<evidence type="ECO:0000256" key="1">
    <source>
        <dbReference type="ARBA" id="ARBA00008231"/>
    </source>
</evidence>
<dbReference type="PANTHER" id="PTHR21013">
    <property type="entry name" value="ATP SYNTHASE MITOCHONDRIAL F1 COMPLEX ASSEMBLY FACTOR 2/ATP12 PROTEIN, MITOCHONDRIAL PRECURSOR"/>
    <property type="match status" value="1"/>
</dbReference>
<evidence type="ECO:0000256" key="3">
    <source>
        <dbReference type="ARBA" id="ARBA00023186"/>
    </source>
</evidence>
<dbReference type="GO" id="GO:0043461">
    <property type="term" value="P:proton-transporting ATP synthase complex assembly"/>
    <property type="evidence" value="ECO:0007669"/>
    <property type="project" value="InterPro"/>
</dbReference>
<sequence length="241" mass="26563">MSTSRKRFWTKTEITETKDGFGVQLDGREVKTPAKAPLLVPTRAIAEMIAAEWQAQGEKIDPETMPATRFANAAIDKVATQFDEVAAMLVAYGETDLLCYRASFPEALIARQAAAWDPLLDWASQRFGVTWNITTGVMPTPQDQQVTQRLGAHVAQFTAFQLAAFHDLVAVSGSLVIGLAAAENHRDPETLWQASQLDEDWQIEQWGADEDAAELIATRRAAFLNAGRYFNACTTDSSLLK</sequence>
<keyword evidence="2" id="KW-0809">Transit peptide</keyword>
<evidence type="ECO:0000313" key="5">
    <source>
        <dbReference type="Proteomes" id="UP000245911"/>
    </source>
</evidence>
<comment type="similarity">
    <text evidence="1">Belongs to the ATP12 family.</text>
</comment>
<protein>
    <submittedName>
        <fullName evidence="4">ATPase</fullName>
    </submittedName>
</protein>
<dbReference type="Gene3D" id="3.30.2180.10">
    <property type="entry name" value="ATP12-like"/>
    <property type="match status" value="1"/>
</dbReference>
<dbReference type="RefSeq" id="WP_116557367.1">
    <property type="nucleotide sequence ID" value="NZ_QDKM01000002.1"/>
</dbReference>